<dbReference type="EMBL" id="JBHFEH010000023">
    <property type="protein sequence ID" value="KAL2053054.1"/>
    <property type="molecule type" value="Genomic_DNA"/>
</dbReference>
<proteinExistence type="predicted"/>
<feature type="chain" id="PRO_5046774260" evidence="2">
    <location>
        <begin position="25"/>
        <end position="207"/>
    </location>
</feature>
<keyword evidence="4" id="KW-1185">Reference proteome</keyword>
<gene>
    <name evidence="3" type="ORF">ABVK25_006691</name>
</gene>
<accession>A0ABR4B5B5</accession>
<evidence type="ECO:0000313" key="4">
    <source>
        <dbReference type="Proteomes" id="UP001590951"/>
    </source>
</evidence>
<sequence>MKHYHAASIFFLATLMAVIQPCPATPSPPPLLAIIPQAAEAGVVAGDASATAGEAGTAAIEGGAAAGEAAALTVADAMSADGGLLSNSIQDSSIHGVLNARVGSDVTTDATAASEASSILQTIKNAGVAVTPDEIASIPTGPEFTAAGDEGSTGSLAGDVPESAVPSRRNISSRRGAASANGLGACITDGTNTIQHYDLSKADEGRV</sequence>
<comment type="caution">
    <text evidence="3">The sequence shown here is derived from an EMBL/GenBank/DDBJ whole genome shotgun (WGS) entry which is preliminary data.</text>
</comment>
<keyword evidence="2" id="KW-0732">Signal</keyword>
<evidence type="ECO:0000313" key="3">
    <source>
        <dbReference type="EMBL" id="KAL2053054.1"/>
    </source>
</evidence>
<evidence type="ECO:0000256" key="2">
    <source>
        <dbReference type="SAM" id="SignalP"/>
    </source>
</evidence>
<protein>
    <submittedName>
        <fullName evidence="3">Uncharacterized protein</fullName>
    </submittedName>
</protein>
<dbReference type="Proteomes" id="UP001590951">
    <property type="component" value="Unassembled WGS sequence"/>
</dbReference>
<reference evidence="3 4" key="1">
    <citation type="submission" date="2024-09" db="EMBL/GenBank/DDBJ databases">
        <title>Rethinking Asexuality: The Enigmatic Case of Functional Sexual Genes in Lepraria (Stereocaulaceae).</title>
        <authorList>
            <person name="Doellman M."/>
            <person name="Sun Y."/>
            <person name="Barcenas-Pena A."/>
            <person name="Lumbsch H.T."/>
            <person name="Grewe F."/>
        </authorList>
    </citation>
    <scope>NUCLEOTIDE SEQUENCE [LARGE SCALE GENOMIC DNA]</scope>
    <source>
        <strain evidence="3 4">Grewe 0041</strain>
    </source>
</reference>
<evidence type="ECO:0000256" key="1">
    <source>
        <dbReference type="SAM" id="MobiDB-lite"/>
    </source>
</evidence>
<name>A0ABR4B5B5_9LECA</name>
<organism evidence="3 4">
    <name type="scientific">Lepraria finkii</name>
    <dbReference type="NCBI Taxonomy" id="1340010"/>
    <lineage>
        <taxon>Eukaryota</taxon>
        <taxon>Fungi</taxon>
        <taxon>Dikarya</taxon>
        <taxon>Ascomycota</taxon>
        <taxon>Pezizomycotina</taxon>
        <taxon>Lecanoromycetes</taxon>
        <taxon>OSLEUM clade</taxon>
        <taxon>Lecanoromycetidae</taxon>
        <taxon>Lecanorales</taxon>
        <taxon>Lecanorineae</taxon>
        <taxon>Stereocaulaceae</taxon>
        <taxon>Lepraria</taxon>
    </lineage>
</organism>
<feature type="signal peptide" evidence="2">
    <location>
        <begin position="1"/>
        <end position="24"/>
    </location>
</feature>
<feature type="region of interest" description="Disordered" evidence="1">
    <location>
        <begin position="139"/>
        <end position="176"/>
    </location>
</feature>